<feature type="region of interest" description="Disordered" evidence="1">
    <location>
        <begin position="188"/>
        <end position="212"/>
    </location>
</feature>
<keyword evidence="3" id="KW-1185">Reference proteome</keyword>
<accession>A0A6A6XY30</accession>
<dbReference type="AlphaFoldDB" id="A0A6A6XY30"/>
<proteinExistence type="predicted"/>
<feature type="region of interest" description="Disordered" evidence="1">
    <location>
        <begin position="53"/>
        <end position="83"/>
    </location>
</feature>
<name>A0A6A6XY30_9PLEO</name>
<dbReference type="Proteomes" id="UP000799757">
    <property type="component" value="Unassembled WGS sequence"/>
</dbReference>
<organism evidence="2 3">
    <name type="scientific">Melanomma pulvis-pyrius CBS 109.77</name>
    <dbReference type="NCBI Taxonomy" id="1314802"/>
    <lineage>
        <taxon>Eukaryota</taxon>
        <taxon>Fungi</taxon>
        <taxon>Dikarya</taxon>
        <taxon>Ascomycota</taxon>
        <taxon>Pezizomycotina</taxon>
        <taxon>Dothideomycetes</taxon>
        <taxon>Pleosporomycetidae</taxon>
        <taxon>Pleosporales</taxon>
        <taxon>Melanommataceae</taxon>
        <taxon>Melanomma</taxon>
    </lineage>
</organism>
<reference evidence="2" key="1">
    <citation type="journal article" date="2020" name="Stud. Mycol.">
        <title>101 Dothideomycetes genomes: a test case for predicting lifestyles and emergence of pathogens.</title>
        <authorList>
            <person name="Haridas S."/>
            <person name="Albert R."/>
            <person name="Binder M."/>
            <person name="Bloem J."/>
            <person name="Labutti K."/>
            <person name="Salamov A."/>
            <person name="Andreopoulos B."/>
            <person name="Baker S."/>
            <person name="Barry K."/>
            <person name="Bills G."/>
            <person name="Bluhm B."/>
            <person name="Cannon C."/>
            <person name="Castanera R."/>
            <person name="Culley D."/>
            <person name="Daum C."/>
            <person name="Ezra D."/>
            <person name="Gonzalez J."/>
            <person name="Henrissat B."/>
            <person name="Kuo A."/>
            <person name="Liang C."/>
            <person name="Lipzen A."/>
            <person name="Lutzoni F."/>
            <person name="Magnuson J."/>
            <person name="Mondo S."/>
            <person name="Nolan M."/>
            <person name="Ohm R."/>
            <person name="Pangilinan J."/>
            <person name="Park H.-J."/>
            <person name="Ramirez L."/>
            <person name="Alfaro M."/>
            <person name="Sun H."/>
            <person name="Tritt A."/>
            <person name="Yoshinaga Y."/>
            <person name="Zwiers L.-H."/>
            <person name="Turgeon B."/>
            <person name="Goodwin S."/>
            <person name="Spatafora J."/>
            <person name="Crous P."/>
            <person name="Grigoriev I."/>
        </authorList>
    </citation>
    <scope>NUCLEOTIDE SEQUENCE</scope>
    <source>
        <strain evidence="2">CBS 109.77</strain>
    </source>
</reference>
<dbReference type="EMBL" id="MU001746">
    <property type="protein sequence ID" value="KAF2800517.1"/>
    <property type="molecule type" value="Genomic_DNA"/>
</dbReference>
<evidence type="ECO:0000313" key="3">
    <source>
        <dbReference type="Proteomes" id="UP000799757"/>
    </source>
</evidence>
<evidence type="ECO:0000313" key="2">
    <source>
        <dbReference type="EMBL" id="KAF2800517.1"/>
    </source>
</evidence>
<feature type="compositionally biased region" description="Polar residues" evidence="1">
    <location>
        <begin position="74"/>
        <end position="83"/>
    </location>
</feature>
<sequence length="212" mass="23935">MATEQPLFEGVCKTSLAQPQPTRQNVIPQIVVWVKVSETSYIDENRKVNNGCTLTDNVDSEQDENAKSERTEDGNTSNSCDNKVGQLFNTEQLSSVRIQEITTGLPTSTAMLYSWEQKKGRSKRRGSIACGQEQTADTLNRRHTRRFSEMSLPLNALLDYEEENPRMERKDLHDSPGNSRKLFVADLEAQKDKKGHPSLLMKEKSSNSTINL</sequence>
<feature type="compositionally biased region" description="Basic and acidic residues" evidence="1">
    <location>
        <begin position="64"/>
        <end position="73"/>
    </location>
</feature>
<gene>
    <name evidence="2" type="ORF">K505DRAFT_331620</name>
</gene>
<protein>
    <submittedName>
        <fullName evidence="2">Uncharacterized protein</fullName>
    </submittedName>
</protein>
<evidence type="ECO:0000256" key="1">
    <source>
        <dbReference type="SAM" id="MobiDB-lite"/>
    </source>
</evidence>